<dbReference type="Proteomes" id="UP000789396">
    <property type="component" value="Unassembled WGS sequence"/>
</dbReference>
<dbReference type="AlphaFoldDB" id="A0A9N9PEQ7"/>
<proteinExistence type="predicted"/>
<comment type="caution">
    <text evidence="1">The sequence shown here is derived from an EMBL/GenBank/DDBJ whole genome shotgun (WGS) entry which is preliminary data.</text>
</comment>
<feature type="non-terminal residue" evidence="1">
    <location>
        <position position="1"/>
    </location>
</feature>
<feature type="non-terminal residue" evidence="1">
    <location>
        <position position="54"/>
    </location>
</feature>
<evidence type="ECO:0000313" key="1">
    <source>
        <dbReference type="EMBL" id="CAG8818735.1"/>
    </source>
</evidence>
<evidence type="ECO:0000313" key="2">
    <source>
        <dbReference type="Proteomes" id="UP000789396"/>
    </source>
</evidence>
<gene>
    <name evidence="1" type="ORF">RFULGI_LOCUS19450</name>
</gene>
<accession>A0A9N9PEQ7</accession>
<keyword evidence="2" id="KW-1185">Reference proteome</keyword>
<name>A0A9N9PEQ7_9GLOM</name>
<protein>
    <submittedName>
        <fullName evidence="1">10789_t:CDS:1</fullName>
    </submittedName>
</protein>
<organism evidence="1 2">
    <name type="scientific">Racocetra fulgida</name>
    <dbReference type="NCBI Taxonomy" id="60492"/>
    <lineage>
        <taxon>Eukaryota</taxon>
        <taxon>Fungi</taxon>
        <taxon>Fungi incertae sedis</taxon>
        <taxon>Mucoromycota</taxon>
        <taxon>Glomeromycotina</taxon>
        <taxon>Glomeromycetes</taxon>
        <taxon>Diversisporales</taxon>
        <taxon>Gigasporaceae</taxon>
        <taxon>Racocetra</taxon>
    </lineage>
</organism>
<dbReference type="EMBL" id="CAJVPZ010096313">
    <property type="protein sequence ID" value="CAG8818735.1"/>
    <property type="molecule type" value="Genomic_DNA"/>
</dbReference>
<sequence length="54" mass="6380">NLFDYLISQFADTNTSNRRGNRKRKINNEFVEKQAETIEIDVYNSLQANKQTNE</sequence>
<reference evidence="1" key="1">
    <citation type="submission" date="2021-06" db="EMBL/GenBank/DDBJ databases">
        <authorList>
            <person name="Kallberg Y."/>
            <person name="Tangrot J."/>
            <person name="Rosling A."/>
        </authorList>
    </citation>
    <scope>NUCLEOTIDE SEQUENCE</scope>
    <source>
        <strain evidence="1">IN212</strain>
    </source>
</reference>